<feature type="non-terminal residue" evidence="4">
    <location>
        <position position="1"/>
    </location>
</feature>
<protein>
    <submittedName>
        <fullName evidence="4">Ankyrin</fullName>
    </submittedName>
</protein>
<keyword evidence="5" id="KW-1185">Reference proteome</keyword>
<evidence type="ECO:0000313" key="4">
    <source>
        <dbReference type="EMBL" id="OCK83150.1"/>
    </source>
</evidence>
<name>A0A8E2JHS6_9PEZI</name>
<sequence length="120" mass="13026">PLHYAAAGAYLKVARRLLKMKKYDVNARTKEGWTPLHIAVIQKVRALVELLLVNGAKLNATDNYGWTPLHLAVKNNVEILNILLEGNYIIKRVDCDGCTPLIGAAAAGSTAAVEILLDHG</sequence>
<dbReference type="SUPFAM" id="SSF48403">
    <property type="entry name" value="Ankyrin repeat"/>
    <property type="match status" value="1"/>
</dbReference>
<dbReference type="SMART" id="SM00248">
    <property type="entry name" value="ANK"/>
    <property type="match status" value="4"/>
</dbReference>
<evidence type="ECO:0000313" key="5">
    <source>
        <dbReference type="Proteomes" id="UP000250266"/>
    </source>
</evidence>
<keyword evidence="2 3" id="KW-0040">ANK repeat</keyword>
<evidence type="ECO:0000256" key="2">
    <source>
        <dbReference type="ARBA" id="ARBA00023043"/>
    </source>
</evidence>
<keyword evidence="1" id="KW-0677">Repeat</keyword>
<organism evidence="4 5">
    <name type="scientific">Lepidopterella palustris CBS 459.81</name>
    <dbReference type="NCBI Taxonomy" id="1314670"/>
    <lineage>
        <taxon>Eukaryota</taxon>
        <taxon>Fungi</taxon>
        <taxon>Dikarya</taxon>
        <taxon>Ascomycota</taxon>
        <taxon>Pezizomycotina</taxon>
        <taxon>Dothideomycetes</taxon>
        <taxon>Pleosporomycetidae</taxon>
        <taxon>Mytilinidiales</taxon>
        <taxon>Argynnaceae</taxon>
        <taxon>Lepidopterella</taxon>
    </lineage>
</organism>
<feature type="non-terminal residue" evidence="4">
    <location>
        <position position="120"/>
    </location>
</feature>
<reference evidence="4 5" key="1">
    <citation type="journal article" date="2016" name="Nat. Commun.">
        <title>Ectomycorrhizal ecology is imprinted in the genome of the dominant symbiotic fungus Cenococcum geophilum.</title>
        <authorList>
            <consortium name="DOE Joint Genome Institute"/>
            <person name="Peter M."/>
            <person name="Kohler A."/>
            <person name="Ohm R.A."/>
            <person name="Kuo A."/>
            <person name="Krutzmann J."/>
            <person name="Morin E."/>
            <person name="Arend M."/>
            <person name="Barry K.W."/>
            <person name="Binder M."/>
            <person name="Choi C."/>
            <person name="Clum A."/>
            <person name="Copeland A."/>
            <person name="Grisel N."/>
            <person name="Haridas S."/>
            <person name="Kipfer T."/>
            <person name="LaButti K."/>
            <person name="Lindquist E."/>
            <person name="Lipzen A."/>
            <person name="Maire R."/>
            <person name="Meier B."/>
            <person name="Mihaltcheva S."/>
            <person name="Molinier V."/>
            <person name="Murat C."/>
            <person name="Poggeler S."/>
            <person name="Quandt C.A."/>
            <person name="Sperisen C."/>
            <person name="Tritt A."/>
            <person name="Tisserant E."/>
            <person name="Crous P.W."/>
            <person name="Henrissat B."/>
            <person name="Nehls U."/>
            <person name="Egli S."/>
            <person name="Spatafora J.W."/>
            <person name="Grigoriev I.V."/>
            <person name="Martin F.M."/>
        </authorList>
    </citation>
    <scope>NUCLEOTIDE SEQUENCE [LARGE SCALE GENOMIC DNA]</scope>
    <source>
        <strain evidence="4 5">CBS 459.81</strain>
    </source>
</reference>
<dbReference type="PANTHER" id="PTHR24198">
    <property type="entry name" value="ANKYRIN REPEAT AND PROTEIN KINASE DOMAIN-CONTAINING PROTEIN"/>
    <property type="match status" value="1"/>
</dbReference>
<dbReference type="PROSITE" id="PS50088">
    <property type="entry name" value="ANK_REPEAT"/>
    <property type="match status" value="2"/>
</dbReference>
<dbReference type="OrthoDB" id="539213at2759"/>
<dbReference type="Pfam" id="PF13637">
    <property type="entry name" value="Ank_4"/>
    <property type="match status" value="1"/>
</dbReference>
<proteinExistence type="predicted"/>
<dbReference type="InterPro" id="IPR002110">
    <property type="entry name" value="Ankyrin_rpt"/>
</dbReference>
<dbReference type="PROSITE" id="PS50297">
    <property type="entry name" value="ANK_REP_REGION"/>
    <property type="match status" value="2"/>
</dbReference>
<accession>A0A8E2JHS6</accession>
<evidence type="ECO:0000256" key="3">
    <source>
        <dbReference type="PROSITE-ProRule" id="PRU00023"/>
    </source>
</evidence>
<feature type="repeat" description="ANK" evidence="3">
    <location>
        <begin position="96"/>
        <end position="120"/>
    </location>
</feature>
<gene>
    <name evidence="4" type="ORF">K432DRAFT_265120</name>
</gene>
<dbReference type="PANTHER" id="PTHR24198:SF165">
    <property type="entry name" value="ANKYRIN REPEAT-CONTAINING PROTEIN-RELATED"/>
    <property type="match status" value="1"/>
</dbReference>
<dbReference type="Proteomes" id="UP000250266">
    <property type="component" value="Unassembled WGS sequence"/>
</dbReference>
<dbReference type="Gene3D" id="1.25.40.20">
    <property type="entry name" value="Ankyrin repeat-containing domain"/>
    <property type="match status" value="2"/>
</dbReference>
<evidence type="ECO:0000256" key="1">
    <source>
        <dbReference type="ARBA" id="ARBA00022737"/>
    </source>
</evidence>
<dbReference type="AlphaFoldDB" id="A0A8E2JHS6"/>
<dbReference type="Pfam" id="PF12796">
    <property type="entry name" value="Ank_2"/>
    <property type="match status" value="1"/>
</dbReference>
<feature type="repeat" description="ANK" evidence="3">
    <location>
        <begin position="31"/>
        <end position="63"/>
    </location>
</feature>
<dbReference type="EMBL" id="KV744868">
    <property type="protein sequence ID" value="OCK83150.1"/>
    <property type="molecule type" value="Genomic_DNA"/>
</dbReference>
<dbReference type="InterPro" id="IPR036770">
    <property type="entry name" value="Ankyrin_rpt-contain_sf"/>
</dbReference>